<name>A0A6J7RBT2_9ZZZZ</name>
<evidence type="ECO:0000259" key="1">
    <source>
        <dbReference type="PROSITE" id="PS51704"/>
    </source>
</evidence>
<reference evidence="2" key="1">
    <citation type="submission" date="2020-05" db="EMBL/GenBank/DDBJ databases">
        <authorList>
            <person name="Chiriac C."/>
            <person name="Salcher M."/>
            <person name="Ghai R."/>
            <person name="Kavagutti S V."/>
        </authorList>
    </citation>
    <scope>NUCLEOTIDE SEQUENCE</scope>
</reference>
<gene>
    <name evidence="2" type="ORF">UFOPK4098_01169</name>
</gene>
<dbReference type="SUPFAM" id="SSF51695">
    <property type="entry name" value="PLC-like phosphodiesterases"/>
    <property type="match status" value="1"/>
</dbReference>
<dbReference type="EMBL" id="CAFBPN010000073">
    <property type="protein sequence ID" value="CAB5026273.1"/>
    <property type="molecule type" value="Genomic_DNA"/>
</dbReference>
<dbReference type="Pfam" id="PF03009">
    <property type="entry name" value="GDPD"/>
    <property type="match status" value="1"/>
</dbReference>
<dbReference type="PROSITE" id="PS51704">
    <property type="entry name" value="GP_PDE"/>
    <property type="match status" value="1"/>
</dbReference>
<dbReference type="InterPro" id="IPR030395">
    <property type="entry name" value="GP_PDE_dom"/>
</dbReference>
<dbReference type="InterPro" id="IPR017946">
    <property type="entry name" value="PLC-like_Pdiesterase_TIM-brl"/>
</dbReference>
<sequence>MNQIFVPVTLGSQTFVLAHRGASRAERENTVLAFRAAGDMGADGVELDVRLTADRQLVVHHDPRLEDGRDICMLQRSELPVHIPTMTEALDACAGMWVNVEIKNDEKEPDFDNSDLVGEVIARALLARKENSRFLVSSFRRETIDKVHDVAPELRTAWLTTVVAPNDAENIVDSLVRSGHSALHPWVGLLTKELIDLCHARGIQVNTWTCDDEVRMAELAAWKIDAICTNVPDVALRVLGREKLRK</sequence>
<dbReference type="PANTHER" id="PTHR46211">
    <property type="entry name" value="GLYCEROPHOSPHORYL DIESTER PHOSPHODIESTERASE"/>
    <property type="match status" value="1"/>
</dbReference>
<dbReference type="GO" id="GO:0008081">
    <property type="term" value="F:phosphoric diester hydrolase activity"/>
    <property type="evidence" value="ECO:0007669"/>
    <property type="project" value="InterPro"/>
</dbReference>
<dbReference type="PANTHER" id="PTHR46211:SF14">
    <property type="entry name" value="GLYCEROPHOSPHODIESTER PHOSPHODIESTERASE"/>
    <property type="match status" value="1"/>
</dbReference>
<dbReference type="CDD" id="cd08556">
    <property type="entry name" value="GDPD"/>
    <property type="match status" value="1"/>
</dbReference>
<dbReference type="AlphaFoldDB" id="A0A6J7RBT2"/>
<organism evidence="2">
    <name type="scientific">freshwater metagenome</name>
    <dbReference type="NCBI Taxonomy" id="449393"/>
    <lineage>
        <taxon>unclassified sequences</taxon>
        <taxon>metagenomes</taxon>
        <taxon>ecological metagenomes</taxon>
    </lineage>
</organism>
<dbReference type="Gene3D" id="3.20.20.190">
    <property type="entry name" value="Phosphatidylinositol (PI) phosphodiesterase"/>
    <property type="match status" value="1"/>
</dbReference>
<accession>A0A6J7RBT2</accession>
<dbReference type="GO" id="GO:0006629">
    <property type="term" value="P:lipid metabolic process"/>
    <property type="evidence" value="ECO:0007669"/>
    <property type="project" value="InterPro"/>
</dbReference>
<proteinExistence type="predicted"/>
<feature type="domain" description="GP-PDE" evidence="1">
    <location>
        <begin position="14"/>
        <end position="239"/>
    </location>
</feature>
<protein>
    <submittedName>
        <fullName evidence="2">Unannotated protein</fullName>
    </submittedName>
</protein>
<evidence type="ECO:0000313" key="2">
    <source>
        <dbReference type="EMBL" id="CAB5026273.1"/>
    </source>
</evidence>